<evidence type="ECO:0000313" key="8">
    <source>
        <dbReference type="Proteomes" id="UP000239872"/>
    </source>
</evidence>
<dbReference type="PROSITE" id="PS00444">
    <property type="entry name" value="POLYPRENYL_SYNTHASE_2"/>
    <property type="match status" value="1"/>
</dbReference>
<sequence>MQSFTDLVAQFEHRFTTTLPFPESPATIYDPCRYLLALGGKRIRPVVCLMANELFMEINEDAWHAAIGVELFHNFTLIHDDIMDKAPLRRGQPTIHAKYGLTSGILCGDIMGIYAYHSLANIDTALQPVMQLFNKTAIEVCEGQQLDMDFETRMDVTLDEYIHMITLKTSVLLACSLKMGALVSGALGDSANKLYEFGKNMGIAFQLQDDYLDAYGVAEVIGKQNGGDILANKKTFLLVKALQNADASQRKQIEDLLNSSADDKVKSMLALFSATGADVLCRDLVAHYSHLAFQSLDDVAIPSKRKQPLLELAQFLLQREK</sequence>
<keyword evidence="3 6" id="KW-0808">Transferase</keyword>
<comment type="caution">
    <text evidence="7">The sequence shown here is derived from an EMBL/GenBank/DDBJ whole genome shotgun (WGS) entry which is preliminary data.</text>
</comment>
<dbReference type="InterPro" id="IPR033749">
    <property type="entry name" value="Polyprenyl_synt_CS"/>
</dbReference>
<dbReference type="PANTHER" id="PTHR12001">
    <property type="entry name" value="GERANYLGERANYL PYROPHOSPHATE SYNTHASE"/>
    <property type="match status" value="1"/>
</dbReference>
<dbReference type="GO" id="GO:0046872">
    <property type="term" value="F:metal ion binding"/>
    <property type="evidence" value="ECO:0007669"/>
    <property type="project" value="UniProtKB-KW"/>
</dbReference>
<evidence type="ECO:0000256" key="5">
    <source>
        <dbReference type="ARBA" id="ARBA00022842"/>
    </source>
</evidence>
<dbReference type="SFLD" id="SFLDG01017">
    <property type="entry name" value="Polyprenyl_Transferase_Like"/>
    <property type="match status" value="1"/>
</dbReference>
<dbReference type="AlphaFoldDB" id="A0A2S7T117"/>
<dbReference type="Pfam" id="PF00348">
    <property type="entry name" value="polyprenyl_synt"/>
    <property type="match status" value="1"/>
</dbReference>
<evidence type="ECO:0000256" key="6">
    <source>
        <dbReference type="RuleBase" id="RU004466"/>
    </source>
</evidence>
<dbReference type="SUPFAM" id="SSF48576">
    <property type="entry name" value="Terpenoid synthases"/>
    <property type="match status" value="1"/>
</dbReference>
<dbReference type="GO" id="GO:0008299">
    <property type="term" value="P:isoprenoid biosynthetic process"/>
    <property type="evidence" value="ECO:0007669"/>
    <property type="project" value="InterPro"/>
</dbReference>
<dbReference type="OrthoDB" id="9805316at2"/>
<dbReference type="Proteomes" id="UP000239872">
    <property type="component" value="Unassembled WGS sequence"/>
</dbReference>
<dbReference type="SFLD" id="SFLDS00005">
    <property type="entry name" value="Isoprenoid_Synthase_Type_I"/>
    <property type="match status" value="1"/>
</dbReference>
<dbReference type="Gene3D" id="1.10.600.10">
    <property type="entry name" value="Farnesyl Diphosphate Synthase"/>
    <property type="match status" value="1"/>
</dbReference>
<reference evidence="7 8" key="1">
    <citation type="submission" date="2018-01" db="EMBL/GenBank/DDBJ databases">
        <title>A novel member of the phylum Bacteroidetes isolated from glacier ice.</title>
        <authorList>
            <person name="Liu Q."/>
            <person name="Xin Y.-H."/>
        </authorList>
    </citation>
    <scope>NUCLEOTIDE SEQUENCE [LARGE SCALE GENOMIC DNA]</scope>
    <source>
        <strain evidence="7 8">RB1R16</strain>
    </source>
</reference>
<evidence type="ECO:0000256" key="3">
    <source>
        <dbReference type="ARBA" id="ARBA00022679"/>
    </source>
</evidence>
<name>A0A2S7T117_9BACT</name>
<keyword evidence="8" id="KW-1185">Reference proteome</keyword>
<proteinExistence type="inferred from homology"/>
<protein>
    <submittedName>
        <fullName evidence="7">Polyprenyl synthetase</fullName>
    </submittedName>
</protein>
<evidence type="ECO:0000256" key="4">
    <source>
        <dbReference type="ARBA" id="ARBA00022723"/>
    </source>
</evidence>
<keyword evidence="5" id="KW-0460">Magnesium</keyword>
<gene>
    <name evidence="7" type="ORF">CJD36_003865</name>
</gene>
<evidence type="ECO:0000256" key="2">
    <source>
        <dbReference type="ARBA" id="ARBA00006706"/>
    </source>
</evidence>
<dbReference type="RefSeq" id="WP_105037776.1">
    <property type="nucleotide sequence ID" value="NZ_PPSL01000001.1"/>
</dbReference>
<comment type="similarity">
    <text evidence="2 6">Belongs to the FPP/GGPP synthase family.</text>
</comment>
<comment type="cofactor">
    <cofactor evidence="1">
        <name>Mg(2+)</name>
        <dbReference type="ChEBI" id="CHEBI:18420"/>
    </cofactor>
</comment>
<dbReference type="GO" id="GO:0004659">
    <property type="term" value="F:prenyltransferase activity"/>
    <property type="evidence" value="ECO:0007669"/>
    <property type="project" value="InterPro"/>
</dbReference>
<accession>A0A2S7T117</accession>
<dbReference type="InterPro" id="IPR000092">
    <property type="entry name" value="Polyprenyl_synt"/>
</dbReference>
<evidence type="ECO:0000313" key="7">
    <source>
        <dbReference type="EMBL" id="PQJ12892.1"/>
    </source>
</evidence>
<organism evidence="7 8">
    <name type="scientific">Flavipsychrobacter stenotrophus</name>
    <dbReference type="NCBI Taxonomy" id="2077091"/>
    <lineage>
        <taxon>Bacteria</taxon>
        <taxon>Pseudomonadati</taxon>
        <taxon>Bacteroidota</taxon>
        <taxon>Chitinophagia</taxon>
        <taxon>Chitinophagales</taxon>
        <taxon>Chitinophagaceae</taxon>
        <taxon>Flavipsychrobacter</taxon>
    </lineage>
</organism>
<dbReference type="PROSITE" id="PS00723">
    <property type="entry name" value="POLYPRENYL_SYNTHASE_1"/>
    <property type="match status" value="1"/>
</dbReference>
<dbReference type="InterPro" id="IPR008949">
    <property type="entry name" value="Isoprenoid_synthase_dom_sf"/>
</dbReference>
<dbReference type="CDD" id="cd00685">
    <property type="entry name" value="Trans_IPPS_HT"/>
    <property type="match status" value="1"/>
</dbReference>
<keyword evidence="4" id="KW-0479">Metal-binding</keyword>
<evidence type="ECO:0000256" key="1">
    <source>
        <dbReference type="ARBA" id="ARBA00001946"/>
    </source>
</evidence>
<dbReference type="PANTHER" id="PTHR12001:SF85">
    <property type="entry name" value="SHORT CHAIN ISOPRENYL DIPHOSPHATE SYNTHASE"/>
    <property type="match status" value="1"/>
</dbReference>
<dbReference type="EMBL" id="PPSL01000001">
    <property type="protein sequence ID" value="PQJ12892.1"/>
    <property type="molecule type" value="Genomic_DNA"/>
</dbReference>